<dbReference type="Gramene" id="Pp3c8_3960V3.6">
    <property type="protein sequence ID" value="Pp3c8_3960V3.6"/>
    <property type="gene ID" value="Pp3c8_3960"/>
</dbReference>
<keyword evidence="2" id="KW-0472">Membrane</keyword>
<dbReference type="PANTHER" id="PTHR46028:SF7">
    <property type="entry name" value="KYNURENINE 3-MONOOXYGENASE-RELATED"/>
    <property type="match status" value="1"/>
</dbReference>
<dbReference type="HOGENOM" id="CLU_566718_0_0_1"/>
<gene>
    <name evidence="4" type="primary">LOC112285606</name>
</gene>
<dbReference type="EnsemblPlants" id="Pp3c8_3960V3.4">
    <property type="protein sequence ID" value="Pp3c8_3960V3.4"/>
    <property type="gene ID" value="Pp3c8_3960"/>
</dbReference>
<dbReference type="GeneID" id="112285606"/>
<reference evidence="4" key="3">
    <citation type="submission" date="2020-12" db="UniProtKB">
        <authorList>
            <consortium name="EnsemblPlants"/>
        </authorList>
    </citation>
    <scope>IDENTIFICATION</scope>
</reference>
<dbReference type="InterPro" id="IPR002938">
    <property type="entry name" value="FAD-bd"/>
</dbReference>
<dbReference type="EnsemblPlants" id="Pp3c8_3960V3.6">
    <property type="protein sequence ID" value="Pp3c8_3960V3.6"/>
    <property type="gene ID" value="Pp3c8_3960"/>
</dbReference>
<evidence type="ECO:0000256" key="1">
    <source>
        <dbReference type="ARBA" id="ARBA00023033"/>
    </source>
</evidence>
<dbReference type="KEGG" id="ppp:112285606"/>
<keyword evidence="1" id="KW-0560">Oxidoreductase</keyword>
<reference evidence="4 5" key="2">
    <citation type="journal article" date="2018" name="Plant J.">
        <title>The Physcomitrella patens chromosome-scale assembly reveals moss genome structure and evolution.</title>
        <authorList>
            <person name="Lang D."/>
            <person name="Ullrich K.K."/>
            <person name="Murat F."/>
            <person name="Fuchs J."/>
            <person name="Jenkins J."/>
            <person name="Haas F.B."/>
            <person name="Piednoel M."/>
            <person name="Gundlach H."/>
            <person name="Van Bel M."/>
            <person name="Meyberg R."/>
            <person name="Vives C."/>
            <person name="Morata J."/>
            <person name="Symeonidi A."/>
            <person name="Hiss M."/>
            <person name="Muchero W."/>
            <person name="Kamisugi Y."/>
            <person name="Saleh O."/>
            <person name="Blanc G."/>
            <person name="Decker E.L."/>
            <person name="van Gessel N."/>
            <person name="Grimwood J."/>
            <person name="Hayes R.D."/>
            <person name="Graham S.W."/>
            <person name="Gunter L.E."/>
            <person name="McDaniel S.F."/>
            <person name="Hoernstein S.N.W."/>
            <person name="Larsson A."/>
            <person name="Li F.W."/>
            <person name="Perroud P.F."/>
            <person name="Phillips J."/>
            <person name="Ranjan P."/>
            <person name="Rokshar D.S."/>
            <person name="Rothfels C.J."/>
            <person name="Schneider L."/>
            <person name="Shu S."/>
            <person name="Stevenson D.W."/>
            <person name="Thummler F."/>
            <person name="Tillich M."/>
            <person name="Villarreal Aguilar J.C."/>
            <person name="Widiez T."/>
            <person name="Wong G.K."/>
            <person name="Wymore A."/>
            <person name="Zhang Y."/>
            <person name="Zimmer A.D."/>
            <person name="Quatrano R.S."/>
            <person name="Mayer K.F.X."/>
            <person name="Goodstein D."/>
            <person name="Casacuberta J.M."/>
            <person name="Vandepoele K."/>
            <person name="Reski R."/>
            <person name="Cuming A.C."/>
            <person name="Tuskan G.A."/>
            <person name="Maumus F."/>
            <person name="Salse J."/>
            <person name="Schmutz J."/>
            <person name="Rensing S.A."/>
        </authorList>
    </citation>
    <scope>NUCLEOTIDE SEQUENCE [LARGE SCALE GENOMIC DNA]</scope>
    <source>
        <strain evidence="4 5">cv. Gransden 2004</strain>
    </source>
</reference>
<dbReference type="PANTHER" id="PTHR46028">
    <property type="entry name" value="KYNURENINE 3-MONOOXYGENASE"/>
    <property type="match status" value="1"/>
</dbReference>
<dbReference type="Gene3D" id="3.50.50.60">
    <property type="entry name" value="FAD/NAD(P)-binding domain"/>
    <property type="match status" value="1"/>
</dbReference>
<dbReference type="AlphaFoldDB" id="A9RYA6"/>
<evidence type="ECO:0000313" key="5">
    <source>
        <dbReference type="Proteomes" id="UP000006727"/>
    </source>
</evidence>
<dbReference type="GO" id="GO:0070189">
    <property type="term" value="P:kynurenine metabolic process"/>
    <property type="evidence" value="ECO:0000318"/>
    <property type="project" value="GO_Central"/>
</dbReference>
<dbReference type="Pfam" id="PF01494">
    <property type="entry name" value="FAD_binding_3"/>
    <property type="match status" value="1"/>
</dbReference>
<dbReference type="GO" id="GO:0071949">
    <property type="term" value="F:FAD binding"/>
    <property type="evidence" value="ECO:0007669"/>
    <property type="project" value="InterPro"/>
</dbReference>
<dbReference type="PRINTS" id="PR00420">
    <property type="entry name" value="RNGMNOXGNASE"/>
</dbReference>
<dbReference type="OrthoDB" id="10053569at2759"/>
<proteinExistence type="predicted"/>
<reference evidence="4 5" key="1">
    <citation type="journal article" date="2008" name="Science">
        <title>The Physcomitrella genome reveals evolutionary insights into the conquest of land by plants.</title>
        <authorList>
            <person name="Rensing S."/>
            <person name="Lang D."/>
            <person name="Zimmer A."/>
            <person name="Terry A."/>
            <person name="Salamov A."/>
            <person name="Shapiro H."/>
            <person name="Nishiyama T."/>
            <person name="Perroud P.-F."/>
            <person name="Lindquist E."/>
            <person name="Kamisugi Y."/>
            <person name="Tanahashi T."/>
            <person name="Sakakibara K."/>
            <person name="Fujita T."/>
            <person name="Oishi K."/>
            <person name="Shin-I T."/>
            <person name="Kuroki Y."/>
            <person name="Toyoda A."/>
            <person name="Suzuki Y."/>
            <person name="Hashimoto A."/>
            <person name="Yamaguchi K."/>
            <person name="Sugano A."/>
            <person name="Kohara Y."/>
            <person name="Fujiyama A."/>
            <person name="Anterola A."/>
            <person name="Aoki S."/>
            <person name="Ashton N."/>
            <person name="Barbazuk W.B."/>
            <person name="Barker E."/>
            <person name="Bennetzen J."/>
            <person name="Bezanilla M."/>
            <person name="Blankenship R."/>
            <person name="Cho S.H."/>
            <person name="Dutcher S."/>
            <person name="Estelle M."/>
            <person name="Fawcett J.A."/>
            <person name="Gundlach H."/>
            <person name="Hanada K."/>
            <person name="Heyl A."/>
            <person name="Hicks K.A."/>
            <person name="Hugh J."/>
            <person name="Lohr M."/>
            <person name="Mayer K."/>
            <person name="Melkozernov A."/>
            <person name="Murata T."/>
            <person name="Nelson D."/>
            <person name="Pils B."/>
            <person name="Prigge M."/>
            <person name="Reiss B."/>
            <person name="Renner T."/>
            <person name="Rombauts S."/>
            <person name="Rushton P."/>
            <person name="Sanderfoot A."/>
            <person name="Schween G."/>
            <person name="Shiu S.-H."/>
            <person name="Stueber K."/>
            <person name="Theodoulou F.L."/>
            <person name="Tu H."/>
            <person name="Van de Peer Y."/>
            <person name="Verrier P.J."/>
            <person name="Waters E."/>
            <person name="Wood A."/>
            <person name="Yang L."/>
            <person name="Cove D."/>
            <person name="Cuming A."/>
            <person name="Hasebe M."/>
            <person name="Lucas S."/>
            <person name="Mishler D.B."/>
            <person name="Reski R."/>
            <person name="Grigoriev I."/>
            <person name="Quatrano R.S."/>
            <person name="Boore J.L."/>
        </authorList>
    </citation>
    <scope>NUCLEOTIDE SEQUENCE [LARGE SCALE GENOMIC DNA]</scope>
    <source>
        <strain evidence="4 5">cv. Gransden 2004</strain>
    </source>
</reference>
<dbReference type="GO" id="GO:0004502">
    <property type="term" value="F:kynurenine 3-monooxygenase activity"/>
    <property type="evidence" value="ECO:0000318"/>
    <property type="project" value="GO_Central"/>
</dbReference>
<evidence type="ECO:0000256" key="2">
    <source>
        <dbReference type="SAM" id="Phobius"/>
    </source>
</evidence>
<keyword evidence="5" id="KW-1185">Reference proteome</keyword>
<name>A9RYA6_PHYPA</name>
<sequence length="542" mass="59361">MDCCLRPTSWSRHGYGLETGNRSIDFSGVNSNRAVCFSFVRNGFVRYALQVHEAYWKVSNDGLSRTFAVVCDNGKVGQEEKTAVIVGAGPAGSLLALLLAKQDWKVDVFESKHWSDGSWAPGQPDGWNVMLGARAAYCLEHVGLKDDVWSEGVFCSGRTVVAGGGLKPKYQPYGYELLAIPQPKLASVLINSGMHKYPERISYHFGWGLKSLDPDESVAEFSPAGEPLGLAGRDNIVVTADLVVGADGLHSKTRAELERNIFSFKTTLKVVPAGRHIKLRVPVDVVGEQVDEKGNVHGPSMLVVARNAKLMWGVPNRDGTMGLTIQGIRGSTAADVSLEMQESFPELSDFFGADGDASARLAVSPERFQGTVTATSYNYKQTVLLGDAAHSLLNVTHLGAGLALEDCLVLDRLLQSSLENQDHSIVECIAIALSNFSNERVPEMVAAAQLCTDVSRTNMFQVELQRAILRVVTRFLPRIQHWQKAANTQVVSVQQLVKWRSREILIVRIALVFAFVLLLLRAIRLVRLALRVVLPLANFLPN</sequence>
<protein>
    <recommendedName>
        <fullName evidence="3">FAD-binding domain-containing protein</fullName>
    </recommendedName>
</protein>
<feature type="transmembrane region" description="Helical" evidence="2">
    <location>
        <begin position="505"/>
        <end position="523"/>
    </location>
</feature>
<dbReference type="SUPFAM" id="SSF51905">
    <property type="entry name" value="FAD/NAD(P)-binding domain"/>
    <property type="match status" value="1"/>
</dbReference>
<dbReference type="eggNOG" id="KOG2614">
    <property type="taxonomic scope" value="Eukaryota"/>
</dbReference>
<keyword evidence="2" id="KW-1133">Transmembrane helix</keyword>
<evidence type="ECO:0000259" key="3">
    <source>
        <dbReference type="Pfam" id="PF01494"/>
    </source>
</evidence>
<dbReference type="InterPro" id="IPR036188">
    <property type="entry name" value="FAD/NAD-bd_sf"/>
</dbReference>
<dbReference type="Gramene" id="Pp3c8_3960V3.4">
    <property type="protein sequence ID" value="Pp3c8_3960V3.4"/>
    <property type="gene ID" value="Pp3c8_3960"/>
</dbReference>
<feature type="domain" description="FAD-binding" evidence="3">
    <location>
        <begin position="82"/>
        <end position="419"/>
    </location>
</feature>
<evidence type="ECO:0000313" key="4">
    <source>
        <dbReference type="EnsemblPlants" id="Pp3c8_3960V3.4"/>
    </source>
</evidence>
<dbReference type="EMBL" id="ABEU02000008">
    <property type="status" value="NOT_ANNOTATED_CDS"/>
    <property type="molecule type" value="Genomic_DNA"/>
</dbReference>
<organism evidence="4 5">
    <name type="scientific">Physcomitrium patens</name>
    <name type="common">Spreading-leaved earth moss</name>
    <name type="synonym">Physcomitrella patens</name>
    <dbReference type="NCBI Taxonomy" id="3218"/>
    <lineage>
        <taxon>Eukaryota</taxon>
        <taxon>Viridiplantae</taxon>
        <taxon>Streptophyta</taxon>
        <taxon>Embryophyta</taxon>
        <taxon>Bryophyta</taxon>
        <taxon>Bryophytina</taxon>
        <taxon>Bryopsida</taxon>
        <taxon>Funariidae</taxon>
        <taxon>Funariales</taxon>
        <taxon>Funariaceae</taxon>
        <taxon>Physcomitrium</taxon>
    </lineage>
</organism>
<dbReference type="RefSeq" id="XP_024382324.1">
    <property type="nucleotide sequence ID" value="XM_024526556.2"/>
</dbReference>
<dbReference type="FunFam" id="3.50.50.60:FF:000872">
    <property type="entry name" value="Predicted protein"/>
    <property type="match status" value="1"/>
</dbReference>
<accession>A9RYA6</accession>
<keyword evidence="2" id="KW-0812">Transmembrane</keyword>
<dbReference type="Proteomes" id="UP000006727">
    <property type="component" value="Chromosome 8"/>
</dbReference>
<keyword evidence="1" id="KW-0503">Monooxygenase</keyword>